<dbReference type="PANTHER" id="PTHR11552:SF227">
    <property type="entry name" value="GLUCOSE DEHYDROGENASE [FAD, QUINONE]-LIKE PROTEIN"/>
    <property type="match status" value="1"/>
</dbReference>
<evidence type="ECO:0000256" key="1">
    <source>
        <dbReference type="ARBA" id="ARBA00010790"/>
    </source>
</evidence>
<keyword evidence="4" id="KW-1185">Reference proteome</keyword>
<dbReference type="Pfam" id="PF05199">
    <property type="entry name" value="GMC_oxred_C"/>
    <property type="match status" value="1"/>
</dbReference>
<dbReference type="InterPro" id="IPR007867">
    <property type="entry name" value="GMC_OxRtase_C"/>
</dbReference>
<feature type="domain" description="Glucose-methanol-choline oxidoreductase C-terminal" evidence="2">
    <location>
        <begin position="235"/>
        <end position="294"/>
    </location>
</feature>
<gene>
    <name evidence="3" type="ORF">Ocin01_19618</name>
</gene>
<proteinExistence type="inferred from homology"/>
<dbReference type="Gene3D" id="3.50.50.60">
    <property type="entry name" value="FAD/NAD(P)-binding domain"/>
    <property type="match status" value="1"/>
</dbReference>
<dbReference type="GO" id="GO:0016614">
    <property type="term" value="F:oxidoreductase activity, acting on CH-OH group of donors"/>
    <property type="evidence" value="ECO:0007669"/>
    <property type="project" value="InterPro"/>
</dbReference>
<protein>
    <submittedName>
        <fullName evidence="3">Choline oxidase</fullName>
    </submittedName>
</protein>
<dbReference type="InterPro" id="IPR036188">
    <property type="entry name" value="FAD/NAD-bd_sf"/>
</dbReference>
<dbReference type="SUPFAM" id="SSF51905">
    <property type="entry name" value="FAD/NAD(P)-binding domain"/>
    <property type="match status" value="1"/>
</dbReference>
<dbReference type="InterPro" id="IPR012132">
    <property type="entry name" value="GMC_OxRdtase"/>
</dbReference>
<dbReference type="Proteomes" id="UP000094527">
    <property type="component" value="Unassembled WGS sequence"/>
</dbReference>
<evidence type="ECO:0000259" key="2">
    <source>
        <dbReference type="Pfam" id="PF05199"/>
    </source>
</evidence>
<evidence type="ECO:0000313" key="4">
    <source>
        <dbReference type="Proteomes" id="UP000094527"/>
    </source>
</evidence>
<dbReference type="STRING" id="48709.A0A1D2M295"/>
<comment type="caution">
    <text evidence="3">The sequence shown here is derived from an EMBL/GenBank/DDBJ whole genome shotgun (WGS) entry which is preliminary data.</text>
</comment>
<dbReference type="PANTHER" id="PTHR11552">
    <property type="entry name" value="GLUCOSE-METHANOL-CHOLINE GMC OXIDOREDUCTASE"/>
    <property type="match status" value="1"/>
</dbReference>
<evidence type="ECO:0000313" key="3">
    <source>
        <dbReference type="EMBL" id="ODM87064.1"/>
    </source>
</evidence>
<dbReference type="GO" id="GO:0050660">
    <property type="term" value="F:flavin adenine dinucleotide binding"/>
    <property type="evidence" value="ECO:0007669"/>
    <property type="project" value="InterPro"/>
</dbReference>
<dbReference type="AlphaFoldDB" id="A0A1D2M295"/>
<dbReference type="EMBL" id="LJIJ01006245">
    <property type="protein sequence ID" value="ODM87064.1"/>
    <property type="molecule type" value="Genomic_DNA"/>
</dbReference>
<organism evidence="3 4">
    <name type="scientific">Orchesella cincta</name>
    <name type="common">Springtail</name>
    <name type="synonym">Podura cincta</name>
    <dbReference type="NCBI Taxonomy" id="48709"/>
    <lineage>
        <taxon>Eukaryota</taxon>
        <taxon>Metazoa</taxon>
        <taxon>Ecdysozoa</taxon>
        <taxon>Arthropoda</taxon>
        <taxon>Hexapoda</taxon>
        <taxon>Collembola</taxon>
        <taxon>Entomobryomorpha</taxon>
        <taxon>Entomobryoidea</taxon>
        <taxon>Orchesellidae</taxon>
        <taxon>Orchesellinae</taxon>
        <taxon>Orchesella</taxon>
    </lineage>
</organism>
<dbReference type="OrthoDB" id="269227at2759"/>
<accession>A0A1D2M295</accession>
<comment type="similarity">
    <text evidence="1">Belongs to the GMC oxidoreductase family.</text>
</comment>
<dbReference type="Gene3D" id="3.30.560.10">
    <property type="entry name" value="Glucose Oxidase, domain 3"/>
    <property type="match status" value="1"/>
</dbReference>
<reference evidence="3 4" key="1">
    <citation type="journal article" date="2016" name="Genome Biol. Evol.">
        <title>Gene Family Evolution Reflects Adaptation to Soil Environmental Stressors in the Genome of the Collembolan Orchesella cincta.</title>
        <authorList>
            <person name="Faddeeva-Vakhrusheva A."/>
            <person name="Derks M.F."/>
            <person name="Anvar S.Y."/>
            <person name="Agamennone V."/>
            <person name="Suring W."/>
            <person name="Smit S."/>
            <person name="van Straalen N.M."/>
            <person name="Roelofs D."/>
        </authorList>
    </citation>
    <scope>NUCLEOTIDE SEQUENCE [LARGE SCALE GENOMIC DNA]</scope>
    <source>
        <tissue evidence="3">Mixed pool</tissue>
    </source>
</reference>
<sequence>MNCNLVADDILSKRVAFSIRGISGDARFYKVNGARTVKSLNVGKQSLDFDSLKDQYEYLEGLPVSSYVDGRPRILLGQQEKLLSLARKYSGHSVLPKMMNLVMAEDSIFDENHEVQEIELSIKNRDTCVPAASMQEKHEECLKDLGPSLPMQAARCCVDSFWTRWFRKCSPFNDGESWVLESWKSDLQFWLEWTLGRIEKPSSNIGGECCGIYYSDPRGQDMNVMLEGIQTVSKIKELLECVTRTLTGTLYHPSSTCSMGKPGDPGTVVDSQLRVAGTRGLRVADSSIMPKLVNKMEGFRLPPRLIAKLLVPTAILMLLASHYGMSQWLSHGHSLYTTAYSKNCRQTHKLVDIVSEAELGRIPEAQTPEILKFCFKLRKKRHFLFKGCSGSSTGYMDYD</sequence>
<name>A0A1D2M295_ORCCI</name>